<dbReference type="PROSITE" id="PS51482">
    <property type="entry name" value="DEGV"/>
    <property type="match status" value="1"/>
</dbReference>
<evidence type="ECO:0000313" key="2">
    <source>
        <dbReference type="EMBL" id="GAI69634.1"/>
    </source>
</evidence>
<proteinExistence type="predicted"/>
<keyword evidence="1" id="KW-0446">Lipid-binding</keyword>
<dbReference type="Gene3D" id="3.30.1180.10">
    <property type="match status" value="1"/>
</dbReference>
<protein>
    <recommendedName>
        <fullName evidence="3">DegV family protein</fullName>
    </recommendedName>
</protein>
<dbReference type="SUPFAM" id="SSF82549">
    <property type="entry name" value="DAK1/DegV-like"/>
    <property type="match status" value="1"/>
</dbReference>
<dbReference type="InterPro" id="IPR043168">
    <property type="entry name" value="DegV_C"/>
</dbReference>
<dbReference type="InterPro" id="IPR050270">
    <property type="entry name" value="DegV_domain_contain"/>
</dbReference>
<dbReference type="EMBL" id="BARW01002260">
    <property type="protein sequence ID" value="GAI69634.1"/>
    <property type="molecule type" value="Genomic_DNA"/>
</dbReference>
<evidence type="ECO:0008006" key="3">
    <source>
        <dbReference type="Google" id="ProtNLM"/>
    </source>
</evidence>
<organism evidence="2">
    <name type="scientific">marine sediment metagenome</name>
    <dbReference type="NCBI Taxonomy" id="412755"/>
    <lineage>
        <taxon>unclassified sequences</taxon>
        <taxon>metagenomes</taxon>
        <taxon>ecological metagenomes</taxon>
    </lineage>
</organism>
<dbReference type="Gene3D" id="3.40.50.10170">
    <property type="match status" value="1"/>
</dbReference>
<dbReference type="Pfam" id="PF02645">
    <property type="entry name" value="DegV"/>
    <property type="match status" value="1"/>
</dbReference>
<evidence type="ECO:0000256" key="1">
    <source>
        <dbReference type="ARBA" id="ARBA00023121"/>
    </source>
</evidence>
<dbReference type="GO" id="GO:0008289">
    <property type="term" value="F:lipid binding"/>
    <property type="evidence" value="ECO:0007669"/>
    <property type="project" value="UniProtKB-KW"/>
</dbReference>
<comment type="caution">
    <text evidence="2">The sequence shown here is derived from an EMBL/GenBank/DDBJ whole genome shotgun (WGS) entry which is preliminary data.</text>
</comment>
<sequence>MANKVAIVTDSLACLTRELVEEYEIGVVPLNIHFEGKVYKDWVDITPSQSYELFLKNPDSWGSSAPSPEDFLKAYREASKQAKNILCITISAKLSATYDIAQVAKERAEAELPGTAIEVLDSQTTTAAEGFVALAAARAAAEMENLAEVIKAAEEMRDKVRFFAFLDTIRHVYRSGRIPKIASQVGSILHIKPILTVSSGLVHFAGVARSKKSGVERLLKIMRNKVGLRPVHVAVMHAYALDEGERLKERISSEFNCAELFITEFSPVMGYACGTGTLGIAFYLED</sequence>
<dbReference type="PANTHER" id="PTHR33434">
    <property type="entry name" value="DEGV DOMAIN-CONTAINING PROTEIN DR_1986-RELATED"/>
    <property type="match status" value="1"/>
</dbReference>
<dbReference type="PANTHER" id="PTHR33434:SF2">
    <property type="entry name" value="FATTY ACID-BINDING PROTEIN TM_1468"/>
    <property type="match status" value="1"/>
</dbReference>
<dbReference type="InterPro" id="IPR003797">
    <property type="entry name" value="DegV"/>
</dbReference>
<dbReference type="NCBIfam" id="TIGR00762">
    <property type="entry name" value="DegV"/>
    <property type="match status" value="1"/>
</dbReference>
<gene>
    <name evidence="2" type="ORF">S12H4_06433</name>
</gene>
<reference evidence="2" key="1">
    <citation type="journal article" date="2014" name="Front. Microbiol.">
        <title>High frequency of phylogenetically diverse reductive dehalogenase-homologous genes in deep subseafloor sedimentary metagenomes.</title>
        <authorList>
            <person name="Kawai M."/>
            <person name="Futagami T."/>
            <person name="Toyoda A."/>
            <person name="Takaki Y."/>
            <person name="Nishi S."/>
            <person name="Hori S."/>
            <person name="Arai W."/>
            <person name="Tsubouchi T."/>
            <person name="Morono Y."/>
            <person name="Uchiyama I."/>
            <person name="Ito T."/>
            <person name="Fujiyama A."/>
            <person name="Inagaki F."/>
            <person name="Takami H."/>
        </authorList>
    </citation>
    <scope>NUCLEOTIDE SEQUENCE</scope>
    <source>
        <strain evidence="2">Expedition CK06-06</strain>
    </source>
</reference>
<name>X1SP97_9ZZZZ</name>
<accession>X1SP97</accession>
<dbReference type="AlphaFoldDB" id="X1SP97"/>